<dbReference type="FunFam" id="1.10.510.10:FF:000362">
    <property type="entry name" value="Ser/arg-rich protein kinase 4"/>
    <property type="match status" value="1"/>
</dbReference>
<feature type="region of interest" description="Disordered" evidence="9">
    <location>
        <begin position="871"/>
        <end position="975"/>
    </location>
</feature>
<evidence type="ECO:0000256" key="9">
    <source>
        <dbReference type="SAM" id="MobiDB-lite"/>
    </source>
</evidence>
<dbReference type="GO" id="GO:0004386">
    <property type="term" value="F:helicase activity"/>
    <property type="evidence" value="ECO:0007669"/>
    <property type="project" value="UniProtKB-KW"/>
</dbReference>
<dbReference type="FunFam" id="3.40.50.300:FF:002371">
    <property type="entry name" value="Predicted protein"/>
    <property type="match status" value="1"/>
</dbReference>
<feature type="compositionally biased region" description="Low complexity" evidence="9">
    <location>
        <begin position="1205"/>
        <end position="1217"/>
    </location>
</feature>
<evidence type="ECO:0000313" key="12">
    <source>
        <dbReference type="Proteomes" id="UP000251960"/>
    </source>
</evidence>
<dbReference type="PANTHER" id="PTHR47634">
    <property type="entry name" value="PROTEIN KINASE DOMAIN-CONTAINING PROTEIN-RELATED"/>
    <property type="match status" value="1"/>
</dbReference>
<keyword evidence="5" id="KW-0418">Kinase</keyword>
<evidence type="ECO:0000256" key="3">
    <source>
        <dbReference type="ARBA" id="ARBA00022679"/>
    </source>
</evidence>
<feature type="compositionally biased region" description="Polar residues" evidence="9">
    <location>
        <begin position="1194"/>
        <end position="1204"/>
    </location>
</feature>
<dbReference type="SMART" id="SM00220">
    <property type="entry name" value="S_TKc"/>
    <property type="match status" value="1"/>
</dbReference>
<dbReference type="InterPro" id="IPR027417">
    <property type="entry name" value="P-loop_NTPase"/>
</dbReference>
<keyword evidence="4" id="KW-0547">Nucleotide-binding</keyword>
<dbReference type="PROSITE" id="PS50011">
    <property type="entry name" value="PROTEIN_KINASE_DOM"/>
    <property type="match status" value="1"/>
</dbReference>
<feature type="compositionally biased region" description="Basic residues" evidence="9">
    <location>
        <begin position="909"/>
        <end position="920"/>
    </location>
</feature>
<feature type="compositionally biased region" description="Polar residues" evidence="9">
    <location>
        <begin position="1153"/>
        <end position="1163"/>
    </location>
</feature>
<dbReference type="Gene3D" id="3.40.50.300">
    <property type="entry name" value="P-loop containing nucleotide triphosphate hydrolases"/>
    <property type="match status" value="2"/>
</dbReference>
<dbReference type="SUPFAM" id="SSF52540">
    <property type="entry name" value="P-loop containing nucleoside triphosphate hydrolases"/>
    <property type="match status" value="1"/>
</dbReference>
<evidence type="ECO:0000259" key="10">
    <source>
        <dbReference type="PROSITE" id="PS50011"/>
    </source>
</evidence>
<dbReference type="InterPro" id="IPR000719">
    <property type="entry name" value="Prot_kinase_dom"/>
</dbReference>
<evidence type="ECO:0000256" key="7">
    <source>
        <dbReference type="ARBA" id="ARBA00047899"/>
    </source>
</evidence>
<evidence type="ECO:0000256" key="2">
    <source>
        <dbReference type="ARBA" id="ARBA00022527"/>
    </source>
</evidence>
<sequence>MAVEKSSSGTSTPSTTSTMDRFQKIVLSWDYLCLVAESKVHAHQPHHTCHPPDIPSKSLTFSGHGGQGGKQAKVLQHVKNTYVSVAEYLGVFEPLLFEEVKAQIIQGRSNDEEESGMDWRRGAVGSCTESEGFHKLSVAVEDNFQDNVSENDLLLISKEKFEEGSTPNAYAFALVEQRGGGIHISLRTFVAGEIQNLNVAKPVKSTRLQHFASIIASQNSLLWILKVCSLSTIMREFTAMHSVASLPFKDLILSATEEHKHGDDQSRAWNVPEPLMDYLKVNLNDSQLEAVNAGLSRRSFVLIQGPPGTGKTQTILGLLSAVLHSAPARMQIKGGFDVLKHGAELDIDGKQIKYLSSDIAFVPLISQIVQTNRSGIRDENNNTYNPKIVRIGVKALHSVKAVSMDYLIQQKLSGVDRTLDGGRRGAGEYDRIRASILDEAAIVFSTLSFSGSSIFSRMTRAFDVVIIDEAAQAVGDPVQLPATVISQTAQKLGYGTSLFKRFQAAGFPVQMLKIQYRMHPEISTFPSKEFYEGVLQDGEGLSRKRPWHSYSCFGPFCFFDVDGIESQPSGSGSWVNQDEVEFITLLYHQLALRYPELKSSPEVGVISPYRHQVKLLKDSFRSTFGDQSKELIDVSTVDGFQGREKEIVIFSCVRCNKEQKIGFVSDFRRMNVAITRAKSAVLVVGSASTLKQDKHWNNLVESAKERNCLFKVPKPFTVFFAEDSLKTMKVERRPPPEPNARVLEEINQEVRYVALKVQKSAQHYTEAAMDEVKILKQIADGDPDDSKCVVKLLDHFKHSGPNGNHVCMVFEFLGDNLLTLIKYTDYRGIPLPMVKEICRHVLIGLDYLHRTLSIIHTDLKPENILLVSTIDPTKDPRKSGVPLVPPSTRTDEPPPKVPAQSGNGGLTKNQKKKIRKKAKRAVAATSEGSSAVASADTDGSDDRGDLGTTNEGSPRQDGAKKRVTRDRRGSKGAKKMMAMKADLKCKLVDFGNACWTYKQFTNDIQTRQYRCPEVILGSKYSTSADMWSFACICFELATGDVLFDPHSGDNFDRDEDHLALMMELLGMMPRKIALGGRYSRDFFNRYGDLRHIRRLRFWPLNKVLMEKYEFTEINANGMADFLVPILDFVPEKRPTAAQLLQHPWLDVGPLRQQPKTRPESAQSPGDGVSEKQKKEKEEREAMAVELGNIAIDGASSSRMANDPQSSTNKTTATSSKK</sequence>
<keyword evidence="2" id="KW-0723">Serine/threonine-protein kinase</keyword>
<dbReference type="AlphaFoldDB" id="A0A3L6ESR5"/>
<dbReference type="ExpressionAtlas" id="A0A3L6ESR5">
    <property type="expression patterns" value="baseline and differential"/>
</dbReference>
<accession>A0A3L6ESR5</accession>
<protein>
    <recommendedName>
        <fullName evidence="1">non-specific serine/threonine protein kinase</fullName>
        <ecNumber evidence="1">2.7.11.1</ecNumber>
    </recommendedName>
</protein>
<keyword evidence="3" id="KW-0808">Transferase</keyword>
<keyword evidence="11" id="KW-0347">Helicase</keyword>
<dbReference type="FunFam" id="1.10.510.10:FF:000339">
    <property type="entry name" value="Serine/threonine-protein kinase SRPK-like protein"/>
    <property type="match status" value="1"/>
</dbReference>
<comment type="catalytic activity">
    <reaction evidence="7">
        <text>L-threonyl-[protein] + ATP = O-phospho-L-threonyl-[protein] + ADP + H(+)</text>
        <dbReference type="Rhea" id="RHEA:46608"/>
        <dbReference type="Rhea" id="RHEA-COMP:11060"/>
        <dbReference type="Rhea" id="RHEA-COMP:11605"/>
        <dbReference type="ChEBI" id="CHEBI:15378"/>
        <dbReference type="ChEBI" id="CHEBI:30013"/>
        <dbReference type="ChEBI" id="CHEBI:30616"/>
        <dbReference type="ChEBI" id="CHEBI:61977"/>
        <dbReference type="ChEBI" id="CHEBI:456216"/>
        <dbReference type="EC" id="2.7.11.1"/>
    </reaction>
</comment>
<dbReference type="InterPro" id="IPR011009">
    <property type="entry name" value="Kinase-like_dom_sf"/>
</dbReference>
<dbReference type="InterPro" id="IPR008271">
    <property type="entry name" value="Ser/Thr_kinase_AS"/>
</dbReference>
<dbReference type="InterPro" id="IPR047187">
    <property type="entry name" value="SF1_C_Upf1"/>
</dbReference>
<dbReference type="Pfam" id="PF13087">
    <property type="entry name" value="AAA_12"/>
    <property type="match status" value="1"/>
</dbReference>
<dbReference type="InterPro" id="IPR041679">
    <property type="entry name" value="DNA2/NAM7-like_C"/>
</dbReference>
<keyword evidence="11" id="KW-0378">Hydrolase</keyword>
<keyword evidence="6" id="KW-0067">ATP-binding</keyword>
<evidence type="ECO:0000256" key="1">
    <source>
        <dbReference type="ARBA" id="ARBA00012513"/>
    </source>
</evidence>
<dbReference type="Gene3D" id="1.10.510.10">
    <property type="entry name" value="Transferase(Phosphotransferase) domain 1"/>
    <property type="match status" value="1"/>
</dbReference>
<dbReference type="CDD" id="cd18042">
    <property type="entry name" value="DEXXQc_SETX"/>
    <property type="match status" value="1"/>
</dbReference>
<dbReference type="CDD" id="cd14136">
    <property type="entry name" value="STKc_SRPK"/>
    <property type="match status" value="1"/>
</dbReference>
<evidence type="ECO:0000256" key="4">
    <source>
        <dbReference type="ARBA" id="ARBA00022741"/>
    </source>
</evidence>
<reference evidence="11 12" key="1">
    <citation type="journal article" date="2018" name="Nat. Genet.">
        <title>Extensive intraspecific gene order and gene structural variations between Mo17 and other maize genomes.</title>
        <authorList>
            <person name="Sun S."/>
            <person name="Zhou Y."/>
            <person name="Chen J."/>
            <person name="Shi J."/>
            <person name="Zhao H."/>
            <person name="Zhao H."/>
            <person name="Song W."/>
            <person name="Zhang M."/>
            <person name="Cui Y."/>
            <person name="Dong X."/>
            <person name="Liu H."/>
            <person name="Ma X."/>
            <person name="Jiao Y."/>
            <person name="Wang B."/>
            <person name="Wei X."/>
            <person name="Stein J.C."/>
            <person name="Glaubitz J.C."/>
            <person name="Lu F."/>
            <person name="Yu G."/>
            <person name="Liang C."/>
            <person name="Fengler K."/>
            <person name="Li B."/>
            <person name="Rafalski A."/>
            <person name="Schnable P.S."/>
            <person name="Ware D.H."/>
            <person name="Buckler E.S."/>
            <person name="Lai J."/>
        </authorList>
    </citation>
    <scope>NUCLEOTIDE SEQUENCE [LARGE SCALE GENOMIC DNA]</scope>
    <source>
        <strain evidence="12">cv. Missouri 17</strain>
        <tissue evidence="11">Seedling</tissue>
    </source>
</reference>
<dbReference type="Pfam" id="PF00069">
    <property type="entry name" value="Pkinase"/>
    <property type="match status" value="2"/>
</dbReference>
<dbReference type="GO" id="GO:0005524">
    <property type="term" value="F:ATP binding"/>
    <property type="evidence" value="ECO:0007669"/>
    <property type="project" value="UniProtKB-KW"/>
</dbReference>
<dbReference type="GO" id="GO:0004674">
    <property type="term" value="F:protein serine/threonine kinase activity"/>
    <property type="evidence" value="ECO:0007669"/>
    <property type="project" value="UniProtKB-KW"/>
</dbReference>
<feature type="compositionally biased region" description="Basic residues" evidence="9">
    <location>
        <begin position="961"/>
        <end position="974"/>
    </location>
</feature>
<gene>
    <name evidence="11" type="primary">MAA3_0</name>
    <name evidence="11" type="ORF">Zm00014a_037327</name>
</gene>
<dbReference type="InterPro" id="IPR041677">
    <property type="entry name" value="DNA2/NAM7_AAA_11"/>
</dbReference>
<proteinExistence type="predicted"/>
<feature type="region of interest" description="Disordered" evidence="9">
    <location>
        <begin position="1144"/>
        <end position="1217"/>
    </location>
</feature>
<evidence type="ECO:0000256" key="5">
    <source>
        <dbReference type="ARBA" id="ARBA00022777"/>
    </source>
</evidence>
<organism evidence="11 12">
    <name type="scientific">Zea mays</name>
    <name type="common">Maize</name>
    <dbReference type="NCBI Taxonomy" id="4577"/>
    <lineage>
        <taxon>Eukaryota</taxon>
        <taxon>Viridiplantae</taxon>
        <taxon>Streptophyta</taxon>
        <taxon>Embryophyta</taxon>
        <taxon>Tracheophyta</taxon>
        <taxon>Spermatophyta</taxon>
        <taxon>Magnoliopsida</taxon>
        <taxon>Liliopsida</taxon>
        <taxon>Poales</taxon>
        <taxon>Poaceae</taxon>
        <taxon>PACMAD clade</taxon>
        <taxon>Panicoideae</taxon>
        <taxon>Andropogonodae</taxon>
        <taxon>Andropogoneae</taxon>
        <taxon>Tripsacinae</taxon>
        <taxon>Zea</taxon>
    </lineage>
</organism>
<evidence type="ECO:0000256" key="8">
    <source>
        <dbReference type="ARBA" id="ARBA00048679"/>
    </source>
</evidence>
<name>A0A3L6ESR5_MAIZE</name>
<evidence type="ECO:0000313" key="11">
    <source>
        <dbReference type="EMBL" id="PWZ24114.1"/>
    </source>
</evidence>
<dbReference type="PANTHER" id="PTHR47634:SF9">
    <property type="entry name" value="PROTEIN KINASE DOMAIN-CONTAINING PROTEIN-RELATED"/>
    <property type="match status" value="1"/>
</dbReference>
<evidence type="ECO:0000256" key="6">
    <source>
        <dbReference type="ARBA" id="ARBA00022840"/>
    </source>
</evidence>
<comment type="caution">
    <text evidence="11">The sequence shown here is derived from an EMBL/GenBank/DDBJ whole genome shotgun (WGS) entry which is preliminary data.</text>
</comment>
<comment type="catalytic activity">
    <reaction evidence="8">
        <text>L-seryl-[protein] + ATP = O-phospho-L-seryl-[protein] + ADP + H(+)</text>
        <dbReference type="Rhea" id="RHEA:17989"/>
        <dbReference type="Rhea" id="RHEA-COMP:9863"/>
        <dbReference type="Rhea" id="RHEA-COMP:11604"/>
        <dbReference type="ChEBI" id="CHEBI:15378"/>
        <dbReference type="ChEBI" id="CHEBI:29999"/>
        <dbReference type="ChEBI" id="CHEBI:30616"/>
        <dbReference type="ChEBI" id="CHEBI:83421"/>
        <dbReference type="ChEBI" id="CHEBI:456216"/>
        <dbReference type="EC" id="2.7.11.1"/>
    </reaction>
</comment>
<dbReference type="PROSITE" id="PS00108">
    <property type="entry name" value="PROTEIN_KINASE_ST"/>
    <property type="match status" value="1"/>
</dbReference>
<dbReference type="Proteomes" id="UP000251960">
    <property type="component" value="Chromosome 5"/>
</dbReference>
<dbReference type="CDD" id="cd18808">
    <property type="entry name" value="SF1_C_Upf1"/>
    <property type="match status" value="1"/>
</dbReference>
<feature type="compositionally biased region" description="Basic and acidic residues" evidence="9">
    <location>
        <begin position="1168"/>
        <end position="1182"/>
    </location>
</feature>
<dbReference type="SUPFAM" id="SSF56112">
    <property type="entry name" value="Protein kinase-like (PK-like)"/>
    <property type="match status" value="1"/>
</dbReference>
<dbReference type="InterPro" id="IPR051334">
    <property type="entry name" value="SRPK"/>
</dbReference>
<dbReference type="EC" id="2.7.11.1" evidence="1"/>
<feature type="domain" description="Protein kinase" evidence="10">
    <location>
        <begin position="728"/>
        <end position="1145"/>
    </location>
</feature>
<dbReference type="Gene3D" id="3.30.200.20">
    <property type="entry name" value="Phosphorylase Kinase, domain 1"/>
    <property type="match status" value="1"/>
</dbReference>
<dbReference type="EMBL" id="NCVQ01000006">
    <property type="protein sequence ID" value="PWZ24114.1"/>
    <property type="molecule type" value="Genomic_DNA"/>
</dbReference>
<dbReference type="Pfam" id="PF13086">
    <property type="entry name" value="AAA_11"/>
    <property type="match status" value="2"/>
</dbReference>